<organism evidence="1 2">
    <name type="scientific">Acetobacterium wieringae</name>
    <dbReference type="NCBI Taxonomy" id="52694"/>
    <lineage>
        <taxon>Bacteria</taxon>
        <taxon>Bacillati</taxon>
        <taxon>Bacillota</taxon>
        <taxon>Clostridia</taxon>
        <taxon>Eubacteriales</taxon>
        <taxon>Eubacteriaceae</taxon>
        <taxon>Acetobacterium</taxon>
    </lineage>
</organism>
<protein>
    <submittedName>
        <fullName evidence="1">Uncharacterized protein</fullName>
    </submittedName>
</protein>
<reference evidence="1" key="1">
    <citation type="submission" date="2021-11" db="EMBL/GenBank/DDBJ databases">
        <title>Isoprene-degrading acetogen.</title>
        <authorList>
            <person name="Yang Y."/>
            <person name="Jin H."/>
            <person name="Yan J."/>
        </authorList>
    </citation>
    <scope>NUCLEOTIDE SEQUENCE</scope>
    <source>
        <strain evidence="1">Berkeley</strain>
    </source>
</reference>
<gene>
    <name evidence="1" type="ORF">LNN31_16360</name>
</gene>
<accession>A0ABY6HD34</accession>
<name>A0ABY6HD34_9FIRM</name>
<evidence type="ECO:0000313" key="2">
    <source>
        <dbReference type="Proteomes" id="UP001163550"/>
    </source>
</evidence>
<keyword evidence="2" id="KW-1185">Reference proteome</keyword>
<evidence type="ECO:0000313" key="1">
    <source>
        <dbReference type="EMBL" id="UYO62343.1"/>
    </source>
</evidence>
<dbReference type="RefSeq" id="WP_228878163.1">
    <property type="nucleotide sequence ID" value="NZ_CABIIK010000004.1"/>
</dbReference>
<proteinExistence type="predicted"/>
<sequence length="49" mass="5570">MLFEKKDTNQKKNHKTLCQICHQNPATTTMQGPLGPVKVCKSCKKNVRI</sequence>
<dbReference type="Proteomes" id="UP001163550">
    <property type="component" value="Chromosome"/>
</dbReference>
<dbReference type="EMBL" id="CP087994">
    <property type="protein sequence ID" value="UYO62343.1"/>
    <property type="molecule type" value="Genomic_DNA"/>
</dbReference>